<feature type="region of interest" description="Disordered" evidence="1">
    <location>
        <begin position="219"/>
        <end position="240"/>
    </location>
</feature>
<evidence type="ECO:0000256" key="1">
    <source>
        <dbReference type="SAM" id="MobiDB-lite"/>
    </source>
</evidence>
<feature type="compositionally biased region" description="Acidic residues" evidence="1">
    <location>
        <begin position="221"/>
        <end position="231"/>
    </location>
</feature>
<proteinExistence type="predicted"/>
<keyword evidence="3" id="KW-1185">Reference proteome</keyword>
<dbReference type="Pfam" id="PF13830">
    <property type="entry name" value="DUF4192"/>
    <property type="match status" value="1"/>
</dbReference>
<dbReference type="Proteomes" id="UP001501358">
    <property type="component" value="Unassembled WGS sequence"/>
</dbReference>
<sequence>MTQHTGLPPHAEGPRVTLRSPGELAEALPYLMGFHPDDSIVLVALHGDRSRFGGRLRLAIPEDDGEWPEAARQLTACFVEGARARGRQPDGILVFLCQDPPPGTPPARTAERLRPLAQALRTACGALDVPVPEALCVSGGRWWSYVCPDTGCCPAGGAELGSGGTSVMAAAAAFAGIRVRGSLKQMAARFEPLPPPHDRIQETALDRACAVLLPRLLSGDGDGDGEGEGNGDGDGGPGGLVEETVAALAAVLDRFRAGPPPPSCTDDEADRHDDALLTPAQAARLVLGLQDRVARDRAAEWVEQPDAGAALRLWRALARRCTGAYSGHAAAPLTLAGWVCWACGDEPEARVAFVRALEADPEYTFARLLHQACNSGLDPEPLRRCLREERQRRETRERG</sequence>
<comment type="caution">
    <text evidence="2">The sequence shown here is derived from an EMBL/GenBank/DDBJ whole genome shotgun (WGS) entry which is preliminary data.</text>
</comment>
<dbReference type="RefSeq" id="WP_344384737.1">
    <property type="nucleotide sequence ID" value="NZ_BAAATA010000029.1"/>
</dbReference>
<reference evidence="3" key="1">
    <citation type="journal article" date="2019" name="Int. J. Syst. Evol. Microbiol.">
        <title>The Global Catalogue of Microorganisms (GCM) 10K type strain sequencing project: providing services to taxonomists for standard genome sequencing and annotation.</title>
        <authorList>
            <consortium name="The Broad Institute Genomics Platform"/>
            <consortium name="The Broad Institute Genome Sequencing Center for Infectious Disease"/>
            <person name="Wu L."/>
            <person name="Ma J."/>
        </authorList>
    </citation>
    <scope>NUCLEOTIDE SEQUENCE [LARGE SCALE GENOMIC DNA]</scope>
    <source>
        <strain evidence="3">JCM 6307</strain>
    </source>
</reference>
<evidence type="ECO:0000313" key="3">
    <source>
        <dbReference type="Proteomes" id="UP001501358"/>
    </source>
</evidence>
<evidence type="ECO:0000313" key="2">
    <source>
        <dbReference type="EMBL" id="GAA2501041.1"/>
    </source>
</evidence>
<dbReference type="EMBL" id="BAAATA010000029">
    <property type="protein sequence ID" value="GAA2501041.1"/>
    <property type="molecule type" value="Genomic_DNA"/>
</dbReference>
<organism evidence="2 3">
    <name type="scientific">Streptomyces thermolineatus</name>
    <dbReference type="NCBI Taxonomy" id="44033"/>
    <lineage>
        <taxon>Bacteria</taxon>
        <taxon>Bacillati</taxon>
        <taxon>Actinomycetota</taxon>
        <taxon>Actinomycetes</taxon>
        <taxon>Kitasatosporales</taxon>
        <taxon>Streptomycetaceae</taxon>
        <taxon>Streptomyces</taxon>
    </lineage>
</organism>
<protein>
    <recommendedName>
        <fullName evidence="4">DUF4192 domain-containing protein</fullName>
    </recommendedName>
</protein>
<name>A0ABP5ZUP2_9ACTN</name>
<gene>
    <name evidence="2" type="ORF">GCM10010406_41960</name>
</gene>
<dbReference type="InterPro" id="IPR025447">
    <property type="entry name" value="DUF4192"/>
</dbReference>
<accession>A0ABP5ZUP2</accession>
<evidence type="ECO:0008006" key="4">
    <source>
        <dbReference type="Google" id="ProtNLM"/>
    </source>
</evidence>